<evidence type="ECO:0000256" key="3">
    <source>
        <dbReference type="ARBA" id="ARBA00022771"/>
    </source>
</evidence>
<proteinExistence type="predicted"/>
<dbReference type="GO" id="GO:0005634">
    <property type="term" value="C:nucleus"/>
    <property type="evidence" value="ECO:0007669"/>
    <property type="project" value="UniProtKB-SubCell"/>
</dbReference>
<evidence type="ECO:0000256" key="1">
    <source>
        <dbReference type="ARBA" id="ARBA00004123"/>
    </source>
</evidence>
<dbReference type="InterPro" id="IPR012337">
    <property type="entry name" value="RNaseH-like_sf"/>
</dbReference>
<evidence type="ECO:0000256" key="4">
    <source>
        <dbReference type="ARBA" id="ARBA00022833"/>
    </source>
</evidence>
<dbReference type="InterPro" id="IPR052035">
    <property type="entry name" value="ZnF_BED_domain_contain"/>
</dbReference>
<comment type="subcellular location">
    <subcellularLocation>
        <location evidence="1">Nucleus</location>
    </subcellularLocation>
</comment>
<dbReference type="EMBL" id="CAJVPZ010005260">
    <property type="protein sequence ID" value="CAG8558871.1"/>
    <property type="molecule type" value="Genomic_DNA"/>
</dbReference>
<keyword evidence="2" id="KW-0479">Metal-binding</keyword>
<keyword evidence="8" id="KW-1185">Reference proteome</keyword>
<sequence>MSDDNMVLELEDTDSYEPENINSYEPENVDLGDSVYSDLDEPGCSDLDKPGGIDLDGSESNDMDSNDNNEDTFQSSTLSQTDGSTSNLWRHLRNKHHILRAMVEGGRVKVVVKSNNSCDFFVIPESSQSTIVQSFNKVKKYALNNPKQKNLDNNVAAFIVEELQPFSITQSQAFKRIIEELDTQANVLSNDHLKEILINSEDKILQNLREYAHDSAEISYVSFTTDMWISNNGDPYIGLTLHWINNCFQVKEITGNISYLPYPHTSECLLSKIVEILDNLQLKCITVSGTVDNGANIKLCLEKLERKHSIFIIHYFGYTLQLAINDVLKDCSEITNLIKRCKDVVSHFSGSPKQKQFLLEAQMEIEDWNNFLFVVRDVSMWWNSTFYLLKRLTILKPAMYRYKSILVENNDNSSLRSYEEKELSSDEWEKVNELVKLLYPYEVISKKLSGSQYPTLSQAWFAINFIKVKLDCAIVSNADIRRFGGRLRESLQERFLEPTKLI</sequence>
<protein>
    <submittedName>
        <fullName evidence="7">12607_t:CDS:1</fullName>
    </submittedName>
</protein>
<evidence type="ECO:0000256" key="6">
    <source>
        <dbReference type="SAM" id="MobiDB-lite"/>
    </source>
</evidence>
<keyword evidence="4" id="KW-0862">Zinc</keyword>
<name>A0A9N9FUR3_9GLOM</name>
<organism evidence="7 8">
    <name type="scientific">Racocetra fulgida</name>
    <dbReference type="NCBI Taxonomy" id="60492"/>
    <lineage>
        <taxon>Eukaryota</taxon>
        <taxon>Fungi</taxon>
        <taxon>Fungi incertae sedis</taxon>
        <taxon>Mucoromycota</taxon>
        <taxon>Glomeromycotina</taxon>
        <taxon>Glomeromycetes</taxon>
        <taxon>Diversisporales</taxon>
        <taxon>Gigasporaceae</taxon>
        <taxon>Racocetra</taxon>
    </lineage>
</organism>
<feature type="region of interest" description="Disordered" evidence="6">
    <location>
        <begin position="1"/>
        <end position="86"/>
    </location>
</feature>
<evidence type="ECO:0000256" key="5">
    <source>
        <dbReference type="ARBA" id="ARBA00023242"/>
    </source>
</evidence>
<reference evidence="7" key="1">
    <citation type="submission" date="2021-06" db="EMBL/GenBank/DDBJ databases">
        <authorList>
            <person name="Kallberg Y."/>
            <person name="Tangrot J."/>
            <person name="Rosling A."/>
        </authorList>
    </citation>
    <scope>NUCLEOTIDE SEQUENCE</scope>
    <source>
        <strain evidence="7">IN212</strain>
    </source>
</reference>
<feature type="compositionally biased region" description="Polar residues" evidence="6">
    <location>
        <begin position="72"/>
        <end position="86"/>
    </location>
</feature>
<keyword evidence="5" id="KW-0539">Nucleus</keyword>
<dbReference type="PANTHER" id="PTHR46481:SF10">
    <property type="entry name" value="ZINC FINGER BED DOMAIN-CONTAINING PROTEIN 39"/>
    <property type="match status" value="1"/>
</dbReference>
<dbReference type="PANTHER" id="PTHR46481">
    <property type="entry name" value="ZINC FINGER BED DOMAIN-CONTAINING PROTEIN 4"/>
    <property type="match status" value="1"/>
</dbReference>
<accession>A0A9N9FUR3</accession>
<evidence type="ECO:0000313" key="7">
    <source>
        <dbReference type="EMBL" id="CAG8558871.1"/>
    </source>
</evidence>
<dbReference type="GO" id="GO:0008270">
    <property type="term" value="F:zinc ion binding"/>
    <property type="evidence" value="ECO:0007669"/>
    <property type="project" value="UniProtKB-KW"/>
</dbReference>
<evidence type="ECO:0000313" key="8">
    <source>
        <dbReference type="Proteomes" id="UP000789396"/>
    </source>
</evidence>
<keyword evidence="3" id="KW-0863">Zinc-finger</keyword>
<dbReference type="OrthoDB" id="2414695at2759"/>
<gene>
    <name evidence="7" type="ORF">RFULGI_LOCUS4972</name>
</gene>
<feature type="compositionally biased region" description="Acidic residues" evidence="6">
    <location>
        <begin position="56"/>
        <end position="70"/>
    </location>
</feature>
<evidence type="ECO:0000256" key="2">
    <source>
        <dbReference type="ARBA" id="ARBA00022723"/>
    </source>
</evidence>
<dbReference type="SUPFAM" id="SSF53098">
    <property type="entry name" value="Ribonuclease H-like"/>
    <property type="match status" value="1"/>
</dbReference>
<dbReference type="AlphaFoldDB" id="A0A9N9FUR3"/>
<dbReference type="Proteomes" id="UP000789396">
    <property type="component" value="Unassembled WGS sequence"/>
</dbReference>
<comment type="caution">
    <text evidence="7">The sequence shown here is derived from an EMBL/GenBank/DDBJ whole genome shotgun (WGS) entry which is preliminary data.</text>
</comment>